<feature type="region of interest" description="Disordered" evidence="1">
    <location>
        <begin position="84"/>
        <end position="157"/>
    </location>
</feature>
<dbReference type="KEGG" id="tvs:TRAVEDRAFT_81261"/>
<dbReference type="GeneID" id="19420430"/>
<dbReference type="AlphaFoldDB" id="R7S634"/>
<feature type="compositionally biased region" description="Acidic residues" evidence="1">
    <location>
        <begin position="122"/>
        <end position="132"/>
    </location>
</feature>
<protein>
    <submittedName>
        <fullName evidence="2">Uncharacterized protein</fullName>
    </submittedName>
</protein>
<organism evidence="2 3">
    <name type="scientific">Trametes versicolor (strain FP-101664)</name>
    <name type="common">White-rot fungus</name>
    <name type="synonym">Coriolus versicolor</name>
    <dbReference type="NCBI Taxonomy" id="717944"/>
    <lineage>
        <taxon>Eukaryota</taxon>
        <taxon>Fungi</taxon>
        <taxon>Dikarya</taxon>
        <taxon>Basidiomycota</taxon>
        <taxon>Agaricomycotina</taxon>
        <taxon>Agaricomycetes</taxon>
        <taxon>Polyporales</taxon>
        <taxon>Polyporaceae</taxon>
        <taxon>Trametes</taxon>
    </lineage>
</organism>
<dbReference type="Proteomes" id="UP000054317">
    <property type="component" value="Unassembled WGS sequence"/>
</dbReference>
<dbReference type="EMBL" id="JH711925">
    <property type="protein sequence ID" value="EIW51233.1"/>
    <property type="molecule type" value="Genomic_DNA"/>
</dbReference>
<proteinExistence type="predicted"/>
<dbReference type="OMA" id="HAYENHE"/>
<reference evidence="3" key="1">
    <citation type="journal article" date="2012" name="Science">
        <title>The Paleozoic origin of enzymatic lignin decomposition reconstructed from 31 fungal genomes.</title>
        <authorList>
            <person name="Floudas D."/>
            <person name="Binder M."/>
            <person name="Riley R."/>
            <person name="Barry K."/>
            <person name="Blanchette R.A."/>
            <person name="Henrissat B."/>
            <person name="Martinez A.T."/>
            <person name="Otillar R."/>
            <person name="Spatafora J.W."/>
            <person name="Yadav J.S."/>
            <person name="Aerts A."/>
            <person name="Benoit I."/>
            <person name="Boyd A."/>
            <person name="Carlson A."/>
            <person name="Copeland A."/>
            <person name="Coutinho P.M."/>
            <person name="de Vries R.P."/>
            <person name="Ferreira P."/>
            <person name="Findley K."/>
            <person name="Foster B."/>
            <person name="Gaskell J."/>
            <person name="Glotzer D."/>
            <person name="Gorecki P."/>
            <person name="Heitman J."/>
            <person name="Hesse C."/>
            <person name="Hori C."/>
            <person name="Igarashi K."/>
            <person name="Jurgens J.A."/>
            <person name="Kallen N."/>
            <person name="Kersten P."/>
            <person name="Kohler A."/>
            <person name="Kuees U."/>
            <person name="Kumar T.K.A."/>
            <person name="Kuo A."/>
            <person name="LaButti K."/>
            <person name="Larrondo L.F."/>
            <person name="Lindquist E."/>
            <person name="Ling A."/>
            <person name="Lombard V."/>
            <person name="Lucas S."/>
            <person name="Lundell T."/>
            <person name="Martin R."/>
            <person name="McLaughlin D.J."/>
            <person name="Morgenstern I."/>
            <person name="Morin E."/>
            <person name="Murat C."/>
            <person name="Nagy L.G."/>
            <person name="Nolan M."/>
            <person name="Ohm R.A."/>
            <person name="Patyshakuliyeva A."/>
            <person name="Rokas A."/>
            <person name="Ruiz-Duenas F.J."/>
            <person name="Sabat G."/>
            <person name="Salamov A."/>
            <person name="Samejima M."/>
            <person name="Schmutz J."/>
            <person name="Slot J.C."/>
            <person name="St John F."/>
            <person name="Stenlid J."/>
            <person name="Sun H."/>
            <person name="Sun S."/>
            <person name="Syed K."/>
            <person name="Tsang A."/>
            <person name="Wiebenga A."/>
            <person name="Young D."/>
            <person name="Pisabarro A."/>
            <person name="Eastwood D.C."/>
            <person name="Martin F."/>
            <person name="Cullen D."/>
            <person name="Grigoriev I.V."/>
            <person name="Hibbett D.S."/>
        </authorList>
    </citation>
    <scope>NUCLEOTIDE SEQUENCE [LARGE SCALE GENOMIC DNA]</scope>
    <source>
        <strain evidence="3">FP-101664</strain>
    </source>
</reference>
<feature type="compositionally biased region" description="Acidic residues" evidence="1">
    <location>
        <begin position="102"/>
        <end position="113"/>
    </location>
</feature>
<feature type="non-terminal residue" evidence="2">
    <location>
        <position position="1"/>
    </location>
</feature>
<keyword evidence="3" id="KW-1185">Reference proteome</keyword>
<dbReference type="RefSeq" id="XP_008045884.1">
    <property type="nucleotide sequence ID" value="XM_008047693.1"/>
</dbReference>
<evidence type="ECO:0000256" key="1">
    <source>
        <dbReference type="SAM" id="MobiDB-lite"/>
    </source>
</evidence>
<sequence>ITKIVNSLTACSEIGGPMAAMYLLKHPDHYKSHKFRTCFWRGYVYERIIALSPVQDYIWRPTEYEHMSLYDWVRLADKQRITYRKKGPKKSEEHIDEHADVDSEFEDNYDVSDAELKGAGVSEEEEESEDELLLTKTSNQELEADSAPKPRKSRSKYVQFHENHPQYDTHHVKLLDESEAYVPNFIGGSLPRRDAGNREQYCMTMLTLFKPWRTGQDLRPSQDVLWDDVFNGYSFSERQLEVMKFFHIKYECNDARDDYSAARKKGGKTGPSPFNMDNATLDDLDTQYYNDDGELNISEIEEMVLRTNDWTELSNAEISRRTQMLQAEQIIQASGWLDP</sequence>
<evidence type="ECO:0000313" key="3">
    <source>
        <dbReference type="Proteomes" id="UP000054317"/>
    </source>
</evidence>
<evidence type="ECO:0000313" key="2">
    <source>
        <dbReference type="EMBL" id="EIW51233.1"/>
    </source>
</evidence>
<dbReference type="OrthoDB" id="2752544at2759"/>
<feature type="compositionally biased region" description="Basic and acidic residues" evidence="1">
    <location>
        <begin position="89"/>
        <end position="101"/>
    </location>
</feature>
<feature type="non-terminal residue" evidence="2">
    <location>
        <position position="339"/>
    </location>
</feature>
<gene>
    <name evidence="2" type="ORF">TRAVEDRAFT_81261</name>
</gene>
<name>R7S634_TRAVS</name>
<accession>R7S634</accession>